<gene>
    <name evidence="2" type="ORF">ACFQ2I_07680</name>
</gene>
<feature type="transmembrane region" description="Helical" evidence="1">
    <location>
        <begin position="175"/>
        <end position="194"/>
    </location>
</feature>
<evidence type="ECO:0000313" key="3">
    <source>
        <dbReference type="Proteomes" id="UP001596989"/>
    </source>
</evidence>
<evidence type="ECO:0000313" key="2">
    <source>
        <dbReference type="EMBL" id="MFD0959267.1"/>
    </source>
</evidence>
<dbReference type="RefSeq" id="WP_377563339.1">
    <property type="nucleotide sequence ID" value="NZ_JBHTJZ010000008.1"/>
</dbReference>
<accession>A0ABW3HP20</accession>
<name>A0ABW3HP20_9BACL</name>
<keyword evidence="1" id="KW-1133">Transmembrane helix</keyword>
<reference evidence="3" key="1">
    <citation type="journal article" date="2019" name="Int. J. Syst. Evol. Microbiol.">
        <title>The Global Catalogue of Microorganisms (GCM) 10K type strain sequencing project: providing services to taxonomists for standard genome sequencing and annotation.</title>
        <authorList>
            <consortium name="The Broad Institute Genomics Platform"/>
            <consortium name="The Broad Institute Genome Sequencing Center for Infectious Disease"/>
            <person name="Wu L."/>
            <person name="Ma J."/>
        </authorList>
    </citation>
    <scope>NUCLEOTIDE SEQUENCE [LARGE SCALE GENOMIC DNA]</scope>
    <source>
        <strain evidence="3">CCUG 59129</strain>
    </source>
</reference>
<sequence length="234" mass="25884">MYDQHQTIRKQSAIIAGLSLLIMSIAAAFSYGFVHSSLIISGDPMTTLDNIRGSRFLFNMETLGWLVIIITDLLVSWSFYIFLKPVHPEYSLLAGWLRLLYTAVLAIAVSHLVVANSIADSTTLLKLDVMASQVMHSVTSFESIWSFGLILFGLHLLVIGLVAWKAKQIPRIISVLLAAAGFSYTLIHLMYSFVPQLDHVTSSLETLLSVPMFVGELGFGLWLLIKGRKLAALN</sequence>
<comment type="caution">
    <text evidence="2">The sequence shown here is derived from an EMBL/GenBank/DDBJ whole genome shotgun (WGS) entry which is preliminary data.</text>
</comment>
<dbReference type="Proteomes" id="UP001596989">
    <property type="component" value="Unassembled WGS sequence"/>
</dbReference>
<feature type="transmembrane region" description="Helical" evidence="1">
    <location>
        <begin position="63"/>
        <end position="83"/>
    </location>
</feature>
<keyword evidence="3" id="KW-1185">Reference proteome</keyword>
<feature type="transmembrane region" description="Helical" evidence="1">
    <location>
        <begin position="144"/>
        <end position="163"/>
    </location>
</feature>
<evidence type="ECO:0000256" key="1">
    <source>
        <dbReference type="SAM" id="Phobius"/>
    </source>
</evidence>
<keyword evidence="1" id="KW-0812">Transmembrane</keyword>
<dbReference type="Pfam" id="PF14329">
    <property type="entry name" value="DUF4386"/>
    <property type="match status" value="1"/>
</dbReference>
<organism evidence="2 3">
    <name type="scientific">Paenibacillus chungangensis</name>
    <dbReference type="NCBI Taxonomy" id="696535"/>
    <lineage>
        <taxon>Bacteria</taxon>
        <taxon>Bacillati</taxon>
        <taxon>Bacillota</taxon>
        <taxon>Bacilli</taxon>
        <taxon>Bacillales</taxon>
        <taxon>Paenibacillaceae</taxon>
        <taxon>Paenibacillus</taxon>
    </lineage>
</organism>
<dbReference type="EMBL" id="JBHTJZ010000008">
    <property type="protein sequence ID" value="MFD0959267.1"/>
    <property type="molecule type" value="Genomic_DNA"/>
</dbReference>
<feature type="transmembrane region" description="Helical" evidence="1">
    <location>
        <begin position="95"/>
        <end position="119"/>
    </location>
</feature>
<feature type="transmembrane region" description="Helical" evidence="1">
    <location>
        <begin position="206"/>
        <end position="225"/>
    </location>
</feature>
<protein>
    <submittedName>
        <fullName evidence="2">DUF4386 domain-containing protein</fullName>
    </submittedName>
</protein>
<dbReference type="InterPro" id="IPR025495">
    <property type="entry name" value="DUF4386"/>
</dbReference>
<feature type="transmembrane region" description="Helical" evidence="1">
    <location>
        <begin position="12"/>
        <end position="34"/>
    </location>
</feature>
<keyword evidence="1" id="KW-0472">Membrane</keyword>
<proteinExistence type="predicted"/>